<dbReference type="Gene3D" id="3.40.50.10300">
    <property type="entry name" value="CoaB-like"/>
    <property type="match status" value="1"/>
</dbReference>
<sequence length="216" mass="23168">MRLLITAGPTREPIDPVRFLSNRSSGRMGYALAEAAHAAGHEVILISGPVTISPPSGIQIIRVETAREMYDAVRTHLPGCTAAIFSAAVADYRPAHAATQKIKKSATTLTLELERTEDILGSVRSTFGFQGFLVGFAAETENLIPHAQDKLRRKGCDLIIANDVSQSGIGFDSLENEVTLCLPGGHSIPLPRQSKTALARELIAHISRLSSPHAPQ</sequence>
<dbReference type="InterPro" id="IPR035929">
    <property type="entry name" value="CoaB-like_sf"/>
</dbReference>
<organism evidence="2 3">
    <name type="scientific">Prosthecobacter fluviatilis</name>
    <dbReference type="NCBI Taxonomy" id="445931"/>
    <lineage>
        <taxon>Bacteria</taxon>
        <taxon>Pseudomonadati</taxon>
        <taxon>Verrucomicrobiota</taxon>
        <taxon>Verrucomicrobiia</taxon>
        <taxon>Verrucomicrobiales</taxon>
        <taxon>Verrucomicrobiaceae</taxon>
        <taxon>Prosthecobacter</taxon>
    </lineage>
</organism>
<protein>
    <submittedName>
        <fullName evidence="2">Phosphopantothenoylcysteine decarboxylase</fullName>
    </submittedName>
</protein>
<dbReference type="Proteomes" id="UP001596052">
    <property type="component" value="Unassembled WGS sequence"/>
</dbReference>
<accession>A0ABW0KSG2</accession>
<reference evidence="3" key="1">
    <citation type="journal article" date="2019" name="Int. J. Syst. Evol. Microbiol.">
        <title>The Global Catalogue of Microorganisms (GCM) 10K type strain sequencing project: providing services to taxonomists for standard genome sequencing and annotation.</title>
        <authorList>
            <consortium name="The Broad Institute Genomics Platform"/>
            <consortium name="The Broad Institute Genome Sequencing Center for Infectious Disease"/>
            <person name="Wu L."/>
            <person name="Ma J."/>
        </authorList>
    </citation>
    <scope>NUCLEOTIDE SEQUENCE [LARGE SCALE GENOMIC DNA]</scope>
    <source>
        <strain evidence="3">CGMCC 4.1469</strain>
    </source>
</reference>
<dbReference type="RefSeq" id="WP_377168402.1">
    <property type="nucleotide sequence ID" value="NZ_JBHSMQ010000005.1"/>
</dbReference>
<evidence type="ECO:0000313" key="3">
    <source>
        <dbReference type="Proteomes" id="UP001596052"/>
    </source>
</evidence>
<comment type="caution">
    <text evidence="2">The sequence shown here is derived from an EMBL/GenBank/DDBJ whole genome shotgun (WGS) entry which is preliminary data.</text>
</comment>
<dbReference type="Pfam" id="PF04127">
    <property type="entry name" value="DFP"/>
    <property type="match status" value="1"/>
</dbReference>
<gene>
    <name evidence="2" type="ORF">ACFQDI_15655</name>
</gene>
<name>A0ABW0KSG2_9BACT</name>
<evidence type="ECO:0000313" key="2">
    <source>
        <dbReference type="EMBL" id="MFC5456299.1"/>
    </source>
</evidence>
<evidence type="ECO:0000259" key="1">
    <source>
        <dbReference type="Pfam" id="PF04127"/>
    </source>
</evidence>
<feature type="domain" description="DNA/pantothenate metabolism flavoprotein C-terminal" evidence="1">
    <location>
        <begin position="2"/>
        <end position="208"/>
    </location>
</feature>
<proteinExistence type="predicted"/>
<dbReference type="SUPFAM" id="SSF102645">
    <property type="entry name" value="CoaB-like"/>
    <property type="match status" value="1"/>
</dbReference>
<dbReference type="EMBL" id="JBHSMQ010000005">
    <property type="protein sequence ID" value="MFC5456299.1"/>
    <property type="molecule type" value="Genomic_DNA"/>
</dbReference>
<dbReference type="InterPro" id="IPR007085">
    <property type="entry name" value="DNA/pantothenate-metab_flavo_C"/>
</dbReference>
<keyword evidence="3" id="KW-1185">Reference proteome</keyword>